<organism evidence="6 7">
    <name type="scientific">Candidatus Limenecus avicola</name>
    <dbReference type="NCBI Taxonomy" id="2840847"/>
    <lineage>
        <taxon>Bacteria</taxon>
        <taxon>Bacillati</taxon>
        <taxon>Bacillota</taxon>
        <taxon>Clostridia</taxon>
        <taxon>Eubacteriales</taxon>
        <taxon>Clostridiaceae</taxon>
        <taxon>Clostridiaceae incertae sedis</taxon>
        <taxon>Candidatus Limenecus</taxon>
    </lineage>
</organism>
<dbReference type="InterPro" id="IPR003593">
    <property type="entry name" value="AAA+_ATPase"/>
</dbReference>
<protein>
    <submittedName>
        <fullName evidence="6">Flp pilus assembly complex ATPase component TadA</fullName>
    </submittedName>
</protein>
<feature type="compositionally biased region" description="Low complexity" evidence="4">
    <location>
        <begin position="102"/>
        <end position="116"/>
    </location>
</feature>
<dbReference type="Gene3D" id="3.30.300.160">
    <property type="entry name" value="Type II secretion system, protein E, N-terminal domain"/>
    <property type="match status" value="1"/>
</dbReference>
<dbReference type="PROSITE" id="PS00662">
    <property type="entry name" value="T2SP_E"/>
    <property type="match status" value="1"/>
</dbReference>
<dbReference type="SUPFAM" id="SSF160246">
    <property type="entry name" value="EspE N-terminal domain-like"/>
    <property type="match status" value="1"/>
</dbReference>
<evidence type="ECO:0000256" key="4">
    <source>
        <dbReference type="SAM" id="MobiDB-lite"/>
    </source>
</evidence>
<keyword evidence="3" id="KW-0067">ATP-binding</keyword>
<dbReference type="SUPFAM" id="SSF52540">
    <property type="entry name" value="P-loop containing nucleoside triphosphate hydrolases"/>
    <property type="match status" value="1"/>
</dbReference>
<feature type="domain" description="Bacterial type II secretion system protein E" evidence="5">
    <location>
        <begin position="512"/>
        <end position="526"/>
    </location>
</feature>
<dbReference type="GO" id="GO:0005886">
    <property type="term" value="C:plasma membrane"/>
    <property type="evidence" value="ECO:0007669"/>
    <property type="project" value="TreeGrafter"/>
</dbReference>
<reference evidence="6" key="2">
    <citation type="journal article" date="2021" name="PeerJ">
        <title>Extensive microbial diversity within the chicken gut microbiome revealed by metagenomics and culture.</title>
        <authorList>
            <person name="Gilroy R."/>
            <person name="Ravi A."/>
            <person name="Getino M."/>
            <person name="Pursley I."/>
            <person name="Horton D.L."/>
            <person name="Alikhan N.F."/>
            <person name="Baker D."/>
            <person name="Gharbi K."/>
            <person name="Hall N."/>
            <person name="Watson M."/>
            <person name="Adriaenssens E.M."/>
            <person name="Foster-Nyarko E."/>
            <person name="Jarju S."/>
            <person name="Secka A."/>
            <person name="Antonio M."/>
            <person name="Oren A."/>
            <person name="Chaudhuri R.R."/>
            <person name="La Ragione R."/>
            <person name="Hildebrand F."/>
            <person name="Pallen M.J."/>
        </authorList>
    </citation>
    <scope>NUCLEOTIDE SEQUENCE</scope>
    <source>
        <strain evidence="6">CHK154-7741</strain>
    </source>
</reference>
<evidence type="ECO:0000256" key="3">
    <source>
        <dbReference type="ARBA" id="ARBA00022840"/>
    </source>
</evidence>
<evidence type="ECO:0000313" key="7">
    <source>
        <dbReference type="Proteomes" id="UP000886748"/>
    </source>
</evidence>
<comment type="caution">
    <text evidence="6">The sequence shown here is derived from an EMBL/GenBank/DDBJ whole genome shotgun (WGS) entry which is preliminary data.</text>
</comment>
<proteinExistence type="inferred from homology"/>
<dbReference type="FunFam" id="3.40.50.300:FF:000398">
    <property type="entry name" value="Type IV pilus assembly ATPase PilB"/>
    <property type="match status" value="1"/>
</dbReference>
<sequence>MNIETVNKIKSNINGKFAEIFTKEDLLEHKFIPINKQAGFFFIVTKEGTNKSELSEFIAVKDSDTLKFISLDEEGFNSLFDYYLSTFYPEDTQSIEIEQEVEPVQQEENPTAQQQVPPAPPVHNEGQGKKRIGEILIENGELTEAQLVEALTQCKKTGTPIGSMLVQMGFITVDQLKDALSAQQGYQHVTAQQLNISEGVIKILPEDFIRENKLVPLASDGRFLDIGMVNPNNKKALNEVVYLTGLRPRVLLMSYMEFKSCMTKYFGRARKETKEIIRKIEQEALEFEVEESLWEQVERELEDTSGSVANFATKIITDAIDMKASDIHIEPRLDCYTVRYRIDGILRRVLDLPNKVESSLIARFKVLSRMNIAEHRRTQDGTFTVKYNGISYDFRINTLPVAGKEKMVIRILAPAASIKTEDRVIKLAGGTEEDLERINKMVAAPNGIILAVGPTGSGKTTTLYSVLKSLNNEGVNITTLEDPVEIKIDGLNQSQINPKAGITFASCMKAILRQDPDIILIGEIRDFETLETAVAAALTGHLVLSTLHTNSAAATITRLIQMGAADYLISSTLTGIIAQRLVRRLCPKCKEAYNPSLEEAKLVVANPEEQREFMKRTIYRPKGCFDCNNEGYKGRIGCYEVMLINKEIKKMIAHSAHDVEIEEAAVGMGMKTLQASCLGHILRGETTITEFVRVLGPVTE</sequence>
<dbReference type="InterPro" id="IPR001482">
    <property type="entry name" value="T2SS/T4SS_dom"/>
</dbReference>
<dbReference type="AlphaFoldDB" id="A0A9D1N111"/>
<dbReference type="GO" id="GO:0016887">
    <property type="term" value="F:ATP hydrolysis activity"/>
    <property type="evidence" value="ECO:0007669"/>
    <property type="project" value="TreeGrafter"/>
</dbReference>
<dbReference type="Gene3D" id="3.40.50.300">
    <property type="entry name" value="P-loop containing nucleotide triphosphate hydrolases"/>
    <property type="match status" value="1"/>
</dbReference>
<dbReference type="SMART" id="SM00382">
    <property type="entry name" value="AAA"/>
    <property type="match status" value="1"/>
</dbReference>
<dbReference type="InterPro" id="IPR007831">
    <property type="entry name" value="T2SS_GspE_N"/>
</dbReference>
<name>A0A9D1N111_9CLOT</name>
<keyword evidence="2" id="KW-0547">Nucleotide-binding</keyword>
<feature type="region of interest" description="Disordered" evidence="4">
    <location>
        <begin position="102"/>
        <end position="127"/>
    </location>
</feature>
<dbReference type="Pfam" id="PF05157">
    <property type="entry name" value="MshEN"/>
    <property type="match status" value="1"/>
</dbReference>
<dbReference type="GO" id="GO:0005524">
    <property type="term" value="F:ATP binding"/>
    <property type="evidence" value="ECO:0007669"/>
    <property type="project" value="UniProtKB-KW"/>
</dbReference>
<dbReference type="Pfam" id="PF00437">
    <property type="entry name" value="T2SSE"/>
    <property type="match status" value="1"/>
</dbReference>
<accession>A0A9D1N111</accession>
<evidence type="ECO:0000256" key="1">
    <source>
        <dbReference type="ARBA" id="ARBA00006611"/>
    </source>
</evidence>
<dbReference type="InterPro" id="IPR027417">
    <property type="entry name" value="P-loop_NTPase"/>
</dbReference>
<dbReference type="InterPro" id="IPR037257">
    <property type="entry name" value="T2SS_E_N_sf"/>
</dbReference>
<evidence type="ECO:0000313" key="6">
    <source>
        <dbReference type="EMBL" id="HIU92779.1"/>
    </source>
</evidence>
<dbReference type="Gene3D" id="3.30.450.90">
    <property type="match status" value="1"/>
</dbReference>
<evidence type="ECO:0000256" key="2">
    <source>
        <dbReference type="ARBA" id="ARBA00022741"/>
    </source>
</evidence>
<dbReference type="PANTHER" id="PTHR30258:SF1">
    <property type="entry name" value="PROTEIN TRANSPORT PROTEIN HOFB HOMOLOG"/>
    <property type="match status" value="1"/>
</dbReference>
<reference evidence="6" key="1">
    <citation type="submission" date="2020-10" db="EMBL/GenBank/DDBJ databases">
        <authorList>
            <person name="Gilroy R."/>
        </authorList>
    </citation>
    <scope>NUCLEOTIDE SEQUENCE</scope>
    <source>
        <strain evidence="6">CHK154-7741</strain>
    </source>
</reference>
<gene>
    <name evidence="6" type="primary">tadA</name>
    <name evidence="6" type="ORF">IAD26_06575</name>
</gene>
<dbReference type="CDD" id="cd01129">
    <property type="entry name" value="PulE-GspE-like"/>
    <property type="match status" value="1"/>
</dbReference>
<evidence type="ECO:0000259" key="5">
    <source>
        <dbReference type="PROSITE" id="PS00662"/>
    </source>
</evidence>
<dbReference type="EMBL" id="DVOD01000049">
    <property type="protein sequence ID" value="HIU92779.1"/>
    <property type="molecule type" value="Genomic_DNA"/>
</dbReference>
<dbReference type="PANTHER" id="PTHR30258">
    <property type="entry name" value="TYPE II SECRETION SYSTEM PROTEIN GSPE-RELATED"/>
    <property type="match status" value="1"/>
</dbReference>
<dbReference type="Proteomes" id="UP000886748">
    <property type="component" value="Unassembled WGS sequence"/>
</dbReference>
<comment type="similarity">
    <text evidence="1">Belongs to the GSP E family.</text>
</comment>